<evidence type="ECO:0000256" key="11">
    <source>
        <dbReference type="ARBA" id="ARBA00022777"/>
    </source>
</evidence>
<dbReference type="SUPFAM" id="SSF51621">
    <property type="entry name" value="Phosphoenolpyruvate/pyruvate domain"/>
    <property type="match status" value="1"/>
</dbReference>
<protein>
    <recommendedName>
        <fullName evidence="7 18">Pyruvate kinase</fullName>
        <ecNumber evidence="7 18">2.7.1.40</ecNumber>
    </recommendedName>
</protein>
<dbReference type="UniPathway" id="UPA00109">
    <property type="reaction ID" value="UER00188"/>
</dbReference>
<dbReference type="SUPFAM" id="SSF50800">
    <property type="entry name" value="PK beta-barrel domain-like"/>
    <property type="match status" value="1"/>
</dbReference>
<gene>
    <name evidence="23" type="ORF">NIES806_16720</name>
</gene>
<dbReference type="NCBIfam" id="NF004978">
    <property type="entry name" value="PRK06354.1"/>
    <property type="match status" value="1"/>
</dbReference>
<dbReference type="RefSeq" id="WP_096666192.1">
    <property type="nucleotide sequence ID" value="NZ_AP018316.1"/>
</dbReference>
<dbReference type="SUPFAM" id="SSF52935">
    <property type="entry name" value="PK C-terminal domain-like"/>
    <property type="match status" value="1"/>
</dbReference>
<evidence type="ECO:0000259" key="20">
    <source>
        <dbReference type="Pfam" id="PF00224"/>
    </source>
</evidence>
<comment type="subunit">
    <text evidence="6">Homotetramer.</text>
</comment>
<accession>A0A1Z4V261</accession>
<dbReference type="NCBIfam" id="TIGR01064">
    <property type="entry name" value="pyruv_kin"/>
    <property type="match status" value="1"/>
</dbReference>
<dbReference type="InterPro" id="IPR008279">
    <property type="entry name" value="PEP-util_enz_mobile_dom"/>
</dbReference>
<dbReference type="Pfam" id="PF02887">
    <property type="entry name" value="PK_C"/>
    <property type="match status" value="1"/>
</dbReference>
<feature type="domain" description="PEP-utilising enzyme mobile" evidence="21">
    <location>
        <begin position="509"/>
        <end position="580"/>
    </location>
</feature>
<feature type="domain" description="Pyruvate kinase barrel" evidence="20">
    <location>
        <begin position="9"/>
        <end position="331"/>
    </location>
</feature>
<evidence type="ECO:0000259" key="22">
    <source>
        <dbReference type="Pfam" id="PF02887"/>
    </source>
</evidence>
<evidence type="ECO:0000256" key="19">
    <source>
        <dbReference type="RuleBase" id="RU000504"/>
    </source>
</evidence>
<dbReference type="Proteomes" id="UP000218702">
    <property type="component" value="Chromosome"/>
</dbReference>
<keyword evidence="24" id="KW-1185">Reference proteome</keyword>
<evidence type="ECO:0000256" key="8">
    <source>
        <dbReference type="ARBA" id="ARBA00022679"/>
    </source>
</evidence>
<sequence>MTQLRDSQRRTKIVATIGPATSSPEMLKAIIEAGATTLRLNFSHGTHADHQRSIRLIRQTAFELNRPVAILQDLQGPKIRLGRFETGSIILAKGDRFILTNRPIEGTQEISCVTYDYLAEEVPVGSNILLDDGKVEMVVEEINREKGDLHCRVTVPGKLSNNKGVNFPGVYLSIKAMTDKDREDLMFGLDQGVDWVALSFVRNPQDIIEIKELISSTGKNVPVVAKIEKHEAIEQMEAVLSLCDGVMVARGDLGVELPAEDVPVLQKRLIATANRLGIPIITATQMLDSMVSNPRPTRAEVSDVANAILDGTDAVMLSNETAVGSFPIEAVATMARIAERIEQEETLNTNSRLSRDKRRSIPNAISQAVGQIAENLGAAAIMTLTQTGATARNVSKFRPKTPILAITPHVNVARQLQMVWGVRPLLVLELPSTGQTFQAAINVAQEKNLLTEGDLVVMTAGTLQGVSGSTDLIKVEIVTAVLGQGIGLGQGSVSGRARVVHNAMDASNFNPGDILVASRTGVDFVEAIRKAGGIITEEESLTSHAAVIGLRLGVPVIVGVKDATQVIKDGAILTLDIQRGLIYSGVVGT</sequence>
<keyword evidence="11 19" id="KW-0418">Kinase</keyword>
<dbReference type="InterPro" id="IPR001697">
    <property type="entry name" value="Pyr_Knase"/>
</dbReference>
<keyword evidence="14" id="KW-0630">Potassium</keyword>
<dbReference type="EC" id="2.7.1.40" evidence="7 18"/>
<dbReference type="Gene3D" id="2.40.33.10">
    <property type="entry name" value="PK beta-barrel domain-like"/>
    <property type="match status" value="1"/>
</dbReference>
<keyword evidence="10" id="KW-0547">Nucleotide-binding</keyword>
<dbReference type="PRINTS" id="PR01050">
    <property type="entry name" value="PYRUVTKNASE"/>
</dbReference>
<dbReference type="OrthoDB" id="9812123at2"/>
<keyword evidence="9" id="KW-0479">Metal-binding</keyword>
<comment type="pathway">
    <text evidence="3 19">Carbohydrate degradation; glycolysis; pyruvate from D-glyceraldehyde 3-phosphate: step 5/5.</text>
</comment>
<evidence type="ECO:0000256" key="16">
    <source>
        <dbReference type="ARBA" id="ARBA00023317"/>
    </source>
</evidence>
<keyword evidence="8 19" id="KW-0808">Transferase</keyword>
<dbReference type="FunFam" id="2.40.33.10:FF:000001">
    <property type="entry name" value="Pyruvate kinase"/>
    <property type="match status" value="1"/>
</dbReference>
<comment type="catalytic activity">
    <reaction evidence="17 19">
        <text>pyruvate + ATP = phosphoenolpyruvate + ADP + H(+)</text>
        <dbReference type="Rhea" id="RHEA:18157"/>
        <dbReference type="ChEBI" id="CHEBI:15361"/>
        <dbReference type="ChEBI" id="CHEBI:15378"/>
        <dbReference type="ChEBI" id="CHEBI:30616"/>
        <dbReference type="ChEBI" id="CHEBI:58702"/>
        <dbReference type="ChEBI" id="CHEBI:456216"/>
        <dbReference type="EC" id="2.7.1.40"/>
    </reaction>
</comment>
<dbReference type="Gene3D" id="3.50.30.10">
    <property type="entry name" value="Phosphohistidine domain"/>
    <property type="match status" value="1"/>
</dbReference>
<dbReference type="Gene3D" id="3.20.20.60">
    <property type="entry name" value="Phosphoenolpyruvate-binding domains"/>
    <property type="match status" value="1"/>
</dbReference>
<keyword evidence="12" id="KW-0067">ATP-binding</keyword>
<evidence type="ECO:0000259" key="21">
    <source>
        <dbReference type="Pfam" id="PF00391"/>
    </source>
</evidence>
<dbReference type="EMBL" id="AP018316">
    <property type="protein sequence ID" value="BAZ85469.1"/>
    <property type="molecule type" value="Genomic_DNA"/>
</dbReference>
<dbReference type="PANTHER" id="PTHR11817">
    <property type="entry name" value="PYRUVATE KINASE"/>
    <property type="match status" value="1"/>
</dbReference>
<dbReference type="FunFam" id="3.20.20.60:FF:000025">
    <property type="entry name" value="Pyruvate kinase"/>
    <property type="match status" value="1"/>
</dbReference>
<dbReference type="InterPro" id="IPR015793">
    <property type="entry name" value="Pyrv_Knase_brl"/>
</dbReference>
<name>A0A1Z4V261_9CYAN</name>
<evidence type="ECO:0000256" key="6">
    <source>
        <dbReference type="ARBA" id="ARBA00011881"/>
    </source>
</evidence>
<comment type="similarity">
    <text evidence="5 19">Belongs to the pyruvate kinase family.</text>
</comment>
<dbReference type="GO" id="GO:0004743">
    <property type="term" value="F:pyruvate kinase activity"/>
    <property type="evidence" value="ECO:0007669"/>
    <property type="project" value="UniProtKB-UniRule"/>
</dbReference>
<keyword evidence="15 19" id="KW-0324">Glycolysis</keyword>
<evidence type="ECO:0000256" key="7">
    <source>
        <dbReference type="ARBA" id="ARBA00012142"/>
    </source>
</evidence>
<dbReference type="GO" id="GO:0000287">
    <property type="term" value="F:magnesium ion binding"/>
    <property type="evidence" value="ECO:0007669"/>
    <property type="project" value="UniProtKB-UniRule"/>
</dbReference>
<evidence type="ECO:0000256" key="5">
    <source>
        <dbReference type="ARBA" id="ARBA00008663"/>
    </source>
</evidence>
<evidence type="ECO:0000256" key="2">
    <source>
        <dbReference type="ARBA" id="ARBA00001958"/>
    </source>
</evidence>
<evidence type="ECO:0000256" key="18">
    <source>
        <dbReference type="NCBIfam" id="TIGR01064"/>
    </source>
</evidence>
<dbReference type="InterPro" id="IPR040442">
    <property type="entry name" value="Pyrv_kinase-like_dom_sf"/>
</dbReference>
<evidence type="ECO:0000256" key="12">
    <source>
        <dbReference type="ARBA" id="ARBA00022840"/>
    </source>
</evidence>
<evidence type="ECO:0000256" key="14">
    <source>
        <dbReference type="ARBA" id="ARBA00022958"/>
    </source>
</evidence>
<evidence type="ECO:0000313" key="24">
    <source>
        <dbReference type="Proteomes" id="UP000218702"/>
    </source>
</evidence>
<evidence type="ECO:0000256" key="4">
    <source>
        <dbReference type="ARBA" id="ARBA00006237"/>
    </source>
</evidence>
<dbReference type="GO" id="GO:0016301">
    <property type="term" value="F:kinase activity"/>
    <property type="evidence" value="ECO:0007669"/>
    <property type="project" value="UniProtKB-KW"/>
</dbReference>
<feature type="domain" description="Pyruvate kinase C-terminal" evidence="22">
    <location>
        <begin position="363"/>
        <end position="475"/>
    </location>
</feature>
<comment type="cofactor">
    <cofactor evidence="1">
        <name>Mg(2+)</name>
        <dbReference type="ChEBI" id="CHEBI:18420"/>
    </cofactor>
</comment>
<comment type="similarity">
    <text evidence="4">In the C-terminal section; belongs to the PEP-utilizing enzyme family.</text>
</comment>
<dbReference type="InterPro" id="IPR011037">
    <property type="entry name" value="Pyrv_Knase-like_insert_dom_sf"/>
</dbReference>
<evidence type="ECO:0000256" key="1">
    <source>
        <dbReference type="ARBA" id="ARBA00001946"/>
    </source>
</evidence>
<dbReference type="KEGG" id="dcm:NIES806_16720"/>
<evidence type="ECO:0000256" key="15">
    <source>
        <dbReference type="ARBA" id="ARBA00023152"/>
    </source>
</evidence>
<dbReference type="InterPro" id="IPR015813">
    <property type="entry name" value="Pyrv/PenolPyrv_kinase-like_dom"/>
</dbReference>
<keyword evidence="13 19" id="KW-0460">Magnesium</keyword>
<evidence type="ECO:0000256" key="17">
    <source>
        <dbReference type="ARBA" id="ARBA00048152"/>
    </source>
</evidence>
<keyword evidence="16 23" id="KW-0670">Pyruvate</keyword>
<comment type="cofactor">
    <cofactor evidence="2">
        <name>K(+)</name>
        <dbReference type="ChEBI" id="CHEBI:29103"/>
    </cofactor>
</comment>
<dbReference type="InterPro" id="IPR036918">
    <property type="entry name" value="Pyrv_Knase_C_sf"/>
</dbReference>
<dbReference type="NCBIfam" id="NF004491">
    <property type="entry name" value="PRK05826.1"/>
    <property type="match status" value="1"/>
</dbReference>
<dbReference type="InterPro" id="IPR036637">
    <property type="entry name" value="Phosphohistidine_dom_sf"/>
</dbReference>
<dbReference type="SUPFAM" id="SSF52009">
    <property type="entry name" value="Phosphohistidine domain"/>
    <property type="match status" value="1"/>
</dbReference>
<dbReference type="Gene3D" id="3.40.1380.20">
    <property type="entry name" value="Pyruvate kinase, C-terminal domain"/>
    <property type="match status" value="1"/>
</dbReference>
<evidence type="ECO:0000256" key="10">
    <source>
        <dbReference type="ARBA" id="ARBA00022741"/>
    </source>
</evidence>
<dbReference type="AlphaFoldDB" id="A0A1Z4V261"/>
<dbReference type="FunFam" id="3.40.1380.20:FF:000013">
    <property type="entry name" value="Pyruvate kinase"/>
    <property type="match status" value="1"/>
</dbReference>
<reference evidence="23 24" key="1">
    <citation type="submission" date="2017-06" db="EMBL/GenBank/DDBJ databases">
        <title>Genome sequencing of cyanobaciteial culture collection at National Institute for Environmental Studies (NIES).</title>
        <authorList>
            <person name="Hirose Y."/>
            <person name="Shimura Y."/>
            <person name="Fujisawa T."/>
            <person name="Nakamura Y."/>
            <person name="Kawachi M."/>
        </authorList>
    </citation>
    <scope>NUCLEOTIDE SEQUENCE [LARGE SCALE GENOMIC DNA]</scope>
    <source>
        <strain evidence="23 24">NIES-806</strain>
    </source>
</reference>
<evidence type="ECO:0000313" key="23">
    <source>
        <dbReference type="EMBL" id="BAZ85469.1"/>
    </source>
</evidence>
<dbReference type="InterPro" id="IPR015795">
    <property type="entry name" value="Pyrv_Knase_C"/>
</dbReference>
<dbReference type="Pfam" id="PF00224">
    <property type="entry name" value="PK"/>
    <property type="match status" value="1"/>
</dbReference>
<evidence type="ECO:0000256" key="13">
    <source>
        <dbReference type="ARBA" id="ARBA00022842"/>
    </source>
</evidence>
<dbReference type="InterPro" id="IPR015806">
    <property type="entry name" value="Pyrv_Knase_insert_dom_sf"/>
</dbReference>
<evidence type="ECO:0000256" key="9">
    <source>
        <dbReference type="ARBA" id="ARBA00022723"/>
    </source>
</evidence>
<dbReference type="GO" id="GO:0005524">
    <property type="term" value="F:ATP binding"/>
    <property type="evidence" value="ECO:0007669"/>
    <property type="project" value="UniProtKB-KW"/>
</dbReference>
<dbReference type="Pfam" id="PF00391">
    <property type="entry name" value="PEP-utilizers"/>
    <property type="match status" value="1"/>
</dbReference>
<dbReference type="PROSITE" id="PS00110">
    <property type="entry name" value="PYRUVATE_KINASE"/>
    <property type="match status" value="1"/>
</dbReference>
<evidence type="ECO:0000256" key="3">
    <source>
        <dbReference type="ARBA" id="ARBA00004997"/>
    </source>
</evidence>
<proteinExistence type="inferred from homology"/>
<organism evidence="23 24">
    <name type="scientific">Dolichospermum compactum NIES-806</name>
    <dbReference type="NCBI Taxonomy" id="1973481"/>
    <lineage>
        <taxon>Bacteria</taxon>
        <taxon>Bacillati</taxon>
        <taxon>Cyanobacteriota</taxon>
        <taxon>Cyanophyceae</taxon>
        <taxon>Nostocales</taxon>
        <taxon>Aphanizomenonaceae</taxon>
        <taxon>Dolichospermum</taxon>
        <taxon>Dolichospermum compactum</taxon>
    </lineage>
</organism>
<dbReference type="InterPro" id="IPR018209">
    <property type="entry name" value="Pyrv_Knase_AS"/>
</dbReference>
<dbReference type="GO" id="GO:0030955">
    <property type="term" value="F:potassium ion binding"/>
    <property type="evidence" value="ECO:0007669"/>
    <property type="project" value="UniProtKB-UniRule"/>
</dbReference>